<evidence type="ECO:0000256" key="3">
    <source>
        <dbReference type="RuleBase" id="RU367104"/>
    </source>
</evidence>
<dbReference type="PANTHER" id="PTHR13312">
    <property type="entry name" value="HIV-INDUCED PROTEIN-7-LIKE PROTEASE"/>
    <property type="match status" value="1"/>
</dbReference>
<accession>A0AAD3CXA4</accession>
<dbReference type="CDD" id="cd22744">
    <property type="entry name" value="OTU"/>
    <property type="match status" value="1"/>
</dbReference>
<keyword evidence="3" id="KW-0963">Cytoplasm</keyword>
<dbReference type="InterPro" id="IPR003323">
    <property type="entry name" value="OTU_dom"/>
</dbReference>
<keyword evidence="3" id="KW-0833">Ubl conjugation pathway</keyword>
<protein>
    <recommendedName>
        <fullName evidence="3">Ubiquitin thioesterase OTU</fullName>
        <ecNumber evidence="3">3.4.19.12</ecNumber>
    </recommendedName>
</protein>
<dbReference type="GO" id="GO:0004843">
    <property type="term" value="F:cysteine-type deubiquitinase activity"/>
    <property type="evidence" value="ECO:0007669"/>
    <property type="project" value="UniProtKB-UniRule"/>
</dbReference>
<dbReference type="Proteomes" id="UP001054902">
    <property type="component" value="Unassembled WGS sequence"/>
</dbReference>
<dbReference type="GO" id="GO:0030968">
    <property type="term" value="P:endoplasmic reticulum unfolded protein response"/>
    <property type="evidence" value="ECO:0007669"/>
    <property type="project" value="TreeGrafter"/>
</dbReference>
<organism evidence="5 6">
    <name type="scientific">Chaetoceros tenuissimus</name>
    <dbReference type="NCBI Taxonomy" id="426638"/>
    <lineage>
        <taxon>Eukaryota</taxon>
        <taxon>Sar</taxon>
        <taxon>Stramenopiles</taxon>
        <taxon>Ochrophyta</taxon>
        <taxon>Bacillariophyta</taxon>
        <taxon>Coscinodiscophyceae</taxon>
        <taxon>Chaetocerotophycidae</taxon>
        <taxon>Chaetocerotales</taxon>
        <taxon>Chaetocerotaceae</taxon>
        <taxon>Chaetoceros</taxon>
    </lineage>
</organism>
<comment type="subcellular location">
    <subcellularLocation>
        <location evidence="3">Cytoplasm</location>
    </subcellularLocation>
</comment>
<proteinExistence type="predicted"/>
<gene>
    <name evidence="5" type="ORF">CTEN210_09171</name>
</gene>
<dbReference type="GO" id="GO:0036503">
    <property type="term" value="P:ERAD pathway"/>
    <property type="evidence" value="ECO:0007669"/>
    <property type="project" value="TreeGrafter"/>
</dbReference>
<sequence length="159" mass="17929">MDEFGIMHEKYCMKNIENDECEQKALLKQVPGNGSCLFYALASSLLYLKKGDAKMEWKVIEEKAKQLRYLAVRTLQNPNLVLTISKEDRIKSSDLLSAVAASFGMNSEQYLANMNRSRCWGGGPEIIALSHALKCSICLYHIRHWKASSTTMATTNEDS</sequence>
<dbReference type="PROSITE" id="PS50802">
    <property type="entry name" value="OTU"/>
    <property type="match status" value="1"/>
</dbReference>
<dbReference type="InterPro" id="IPR038765">
    <property type="entry name" value="Papain-like_cys_pep_sf"/>
</dbReference>
<dbReference type="GO" id="GO:0005634">
    <property type="term" value="C:nucleus"/>
    <property type="evidence" value="ECO:0007669"/>
    <property type="project" value="TreeGrafter"/>
</dbReference>
<keyword evidence="6" id="KW-1185">Reference proteome</keyword>
<comment type="catalytic activity">
    <reaction evidence="1 3">
        <text>Thiol-dependent hydrolysis of ester, thioester, amide, peptide and isopeptide bonds formed by the C-terminal Gly of ubiquitin (a 76-residue protein attached to proteins as an intracellular targeting signal).</text>
        <dbReference type="EC" id="3.4.19.12"/>
    </reaction>
</comment>
<comment type="function">
    <text evidence="3">Hydrolase that can remove conjugated ubiquitin from proteins and may therefore play an important regulatory role at the level of protein turnover by preventing degradation.</text>
</comment>
<keyword evidence="2 3" id="KW-0378">Hydrolase</keyword>
<dbReference type="PANTHER" id="PTHR13312:SF0">
    <property type="entry name" value="UBIQUITIN THIOESTERASE OTU1"/>
    <property type="match status" value="1"/>
</dbReference>
<dbReference type="AlphaFoldDB" id="A0AAD3CXA4"/>
<feature type="domain" description="OTU" evidence="4">
    <location>
        <begin position="25"/>
        <end position="159"/>
    </location>
</feature>
<comment type="caution">
    <text evidence="5">The sequence shown here is derived from an EMBL/GenBank/DDBJ whole genome shotgun (WGS) entry which is preliminary data.</text>
</comment>
<reference evidence="5 6" key="1">
    <citation type="journal article" date="2021" name="Sci. Rep.">
        <title>The genome of the diatom Chaetoceros tenuissimus carries an ancient integrated fragment of an extant virus.</title>
        <authorList>
            <person name="Hongo Y."/>
            <person name="Kimura K."/>
            <person name="Takaki Y."/>
            <person name="Yoshida Y."/>
            <person name="Baba S."/>
            <person name="Kobayashi G."/>
            <person name="Nagasaki K."/>
            <person name="Hano T."/>
            <person name="Tomaru Y."/>
        </authorList>
    </citation>
    <scope>NUCLEOTIDE SEQUENCE [LARGE SCALE GENOMIC DNA]</scope>
    <source>
        <strain evidence="5 6">NIES-3715</strain>
    </source>
</reference>
<dbReference type="GO" id="GO:0005829">
    <property type="term" value="C:cytosol"/>
    <property type="evidence" value="ECO:0007669"/>
    <property type="project" value="TreeGrafter"/>
</dbReference>
<evidence type="ECO:0000313" key="6">
    <source>
        <dbReference type="Proteomes" id="UP001054902"/>
    </source>
</evidence>
<evidence type="ECO:0000256" key="2">
    <source>
        <dbReference type="ARBA" id="ARBA00022801"/>
    </source>
</evidence>
<dbReference type="Pfam" id="PF02338">
    <property type="entry name" value="OTU"/>
    <property type="match status" value="1"/>
</dbReference>
<keyword evidence="3" id="KW-0645">Protease</keyword>
<evidence type="ECO:0000313" key="5">
    <source>
        <dbReference type="EMBL" id="GFH52695.1"/>
    </source>
</evidence>
<dbReference type="GO" id="GO:0016579">
    <property type="term" value="P:protein deubiquitination"/>
    <property type="evidence" value="ECO:0007669"/>
    <property type="project" value="TreeGrafter"/>
</dbReference>
<dbReference type="Gene3D" id="3.90.70.80">
    <property type="match status" value="1"/>
</dbReference>
<name>A0AAD3CXA4_9STRA</name>
<dbReference type="EC" id="3.4.19.12" evidence="3"/>
<evidence type="ECO:0000259" key="4">
    <source>
        <dbReference type="PROSITE" id="PS50802"/>
    </source>
</evidence>
<dbReference type="EMBL" id="BLLK01000045">
    <property type="protein sequence ID" value="GFH52695.1"/>
    <property type="molecule type" value="Genomic_DNA"/>
</dbReference>
<dbReference type="SUPFAM" id="SSF54001">
    <property type="entry name" value="Cysteine proteinases"/>
    <property type="match status" value="1"/>
</dbReference>
<keyword evidence="3" id="KW-0788">Thiol protease</keyword>
<evidence type="ECO:0000256" key="1">
    <source>
        <dbReference type="ARBA" id="ARBA00000707"/>
    </source>
</evidence>